<reference evidence="2" key="1">
    <citation type="submission" date="2013-10" db="EMBL/GenBank/DDBJ databases">
        <title>Genome sequencing of Onchocerca volvulus.</title>
        <authorList>
            <person name="Cotton J."/>
            <person name="Tsai J."/>
            <person name="Stanley E."/>
            <person name="Tracey A."/>
            <person name="Holroyd N."/>
            <person name="Lustigman S."/>
            <person name="Berriman M."/>
        </authorList>
    </citation>
    <scope>NUCLEOTIDE SEQUENCE</scope>
</reference>
<name>A0A8R1XP38_ONCVO</name>
<dbReference type="EnsemblMetazoa" id="OVOC12873.1">
    <property type="protein sequence ID" value="OVOC12873.1"/>
    <property type="gene ID" value="WBGene00249682"/>
</dbReference>
<sequence>MRADDKIYRKGIIKQVENAIKFDIDGTKMAFEIKRAGLNFAQQISLDSNDIKIRSNHKMNENFMENEITYY</sequence>
<reference evidence="1" key="2">
    <citation type="submission" date="2022-06" db="UniProtKB">
        <authorList>
            <consortium name="EnsemblMetazoa"/>
        </authorList>
    </citation>
    <scope>IDENTIFICATION</scope>
</reference>
<dbReference type="AlphaFoldDB" id="A0A8R1XP38"/>
<protein>
    <submittedName>
        <fullName evidence="1">Uncharacterized protein</fullName>
    </submittedName>
</protein>
<proteinExistence type="predicted"/>
<evidence type="ECO:0000313" key="1">
    <source>
        <dbReference type="EnsemblMetazoa" id="OVOC12873.1"/>
    </source>
</evidence>
<dbReference type="EMBL" id="CMVM020000843">
    <property type="status" value="NOT_ANNOTATED_CDS"/>
    <property type="molecule type" value="Genomic_DNA"/>
</dbReference>
<accession>A0A8R1XP38</accession>
<keyword evidence="2" id="KW-1185">Reference proteome</keyword>
<evidence type="ECO:0000313" key="2">
    <source>
        <dbReference type="Proteomes" id="UP000024404"/>
    </source>
</evidence>
<organism evidence="1 2">
    <name type="scientific">Onchocerca volvulus</name>
    <dbReference type="NCBI Taxonomy" id="6282"/>
    <lineage>
        <taxon>Eukaryota</taxon>
        <taxon>Metazoa</taxon>
        <taxon>Ecdysozoa</taxon>
        <taxon>Nematoda</taxon>
        <taxon>Chromadorea</taxon>
        <taxon>Rhabditida</taxon>
        <taxon>Spirurina</taxon>
        <taxon>Spiruromorpha</taxon>
        <taxon>Filarioidea</taxon>
        <taxon>Onchocercidae</taxon>
        <taxon>Onchocerca</taxon>
    </lineage>
</organism>
<dbReference type="Proteomes" id="UP000024404">
    <property type="component" value="Unassembled WGS sequence"/>
</dbReference>